<keyword evidence="2" id="KW-1185">Reference proteome</keyword>
<protein>
    <submittedName>
        <fullName evidence="1">Uncharacterized protein</fullName>
    </submittedName>
</protein>
<evidence type="ECO:0000313" key="1">
    <source>
        <dbReference type="EMBL" id="GFR76626.1"/>
    </source>
</evidence>
<comment type="caution">
    <text evidence="1">The sequence shown here is derived from an EMBL/GenBank/DDBJ whole genome shotgun (WGS) entry which is preliminary data.</text>
</comment>
<sequence>MKALVESYNTADLLSSKTELDGSTSKNLDKSLPVRDRLKVVKLDSPVKFNDACVQPACVPNKGMDTNEIDFDDCRFVGYGNEKARMCM</sequence>
<dbReference type="SUPFAM" id="SSF50494">
    <property type="entry name" value="Trypsin-like serine proteases"/>
    <property type="match status" value="1"/>
</dbReference>
<gene>
    <name evidence="1" type="ORF">ElyMa_002217700</name>
</gene>
<proteinExistence type="predicted"/>
<dbReference type="InterPro" id="IPR043504">
    <property type="entry name" value="Peptidase_S1_PA_chymotrypsin"/>
</dbReference>
<dbReference type="InterPro" id="IPR009003">
    <property type="entry name" value="Peptidase_S1_PA"/>
</dbReference>
<organism evidence="1 2">
    <name type="scientific">Elysia marginata</name>
    <dbReference type="NCBI Taxonomy" id="1093978"/>
    <lineage>
        <taxon>Eukaryota</taxon>
        <taxon>Metazoa</taxon>
        <taxon>Spiralia</taxon>
        <taxon>Lophotrochozoa</taxon>
        <taxon>Mollusca</taxon>
        <taxon>Gastropoda</taxon>
        <taxon>Heterobranchia</taxon>
        <taxon>Euthyneura</taxon>
        <taxon>Panpulmonata</taxon>
        <taxon>Sacoglossa</taxon>
        <taxon>Placobranchoidea</taxon>
        <taxon>Plakobranchidae</taxon>
        <taxon>Elysia</taxon>
    </lineage>
</organism>
<dbReference type="EMBL" id="BMAT01004593">
    <property type="protein sequence ID" value="GFR76626.1"/>
    <property type="molecule type" value="Genomic_DNA"/>
</dbReference>
<evidence type="ECO:0000313" key="2">
    <source>
        <dbReference type="Proteomes" id="UP000762676"/>
    </source>
</evidence>
<name>A0AAV4FWG1_9GAST</name>
<reference evidence="1 2" key="1">
    <citation type="journal article" date="2021" name="Elife">
        <title>Chloroplast acquisition without the gene transfer in kleptoplastic sea slugs, Plakobranchus ocellatus.</title>
        <authorList>
            <person name="Maeda T."/>
            <person name="Takahashi S."/>
            <person name="Yoshida T."/>
            <person name="Shimamura S."/>
            <person name="Takaki Y."/>
            <person name="Nagai Y."/>
            <person name="Toyoda A."/>
            <person name="Suzuki Y."/>
            <person name="Arimoto A."/>
            <person name="Ishii H."/>
            <person name="Satoh N."/>
            <person name="Nishiyama T."/>
            <person name="Hasebe M."/>
            <person name="Maruyama T."/>
            <person name="Minagawa J."/>
            <person name="Obokata J."/>
            <person name="Shigenobu S."/>
        </authorList>
    </citation>
    <scope>NUCLEOTIDE SEQUENCE [LARGE SCALE GENOMIC DNA]</scope>
</reference>
<accession>A0AAV4FWG1</accession>
<dbReference type="AlphaFoldDB" id="A0AAV4FWG1"/>
<dbReference type="Proteomes" id="UP000762676">
    <property type="component" value="Unassembled WGS sequence"/>
</dbReference>
<dbReference type="Gene3D" id="2.40.10.10">
    <property type="entry name" value="Trypsin-like serine proteases"/>
    <property type="match status" value="1"/>
</dbReference>